<evidence type="ECO:0000313" key="1">
    <source>
        <dbReference type="EMBL" id="KAK3907571.1"/>
    </source>
</evidence>
<protein>
    <submittedName>
        <fullName evidence="1">Ornithine carbamoyltransferase</fullName>
    </submittedName>
</protein>
<reference evidence="1" key="2">
    <citation type="journal article" date="2023" name="BMC Genomics">
        <title>Pest status, molecular evolution, and epigenetic factors derived from the genome assembly of Frankliniella fusca, a thysanopteran phytovirus vector.</title>
        <authorList>
            <person name="Catto M.A."/>
            <person name="Labadie P.E."/>
            <person name="Jacobson A.L."/>
            <person name="Kennedy G.G."/>
            <person name="Srinivasan R."/>
            <person name="Hunt B.G."/>
        </authorList>
    </citation>
    <scope>NUCLEOTIDE SEQUENCE</scope>
    <source>
        <strain evidence="1">PL_HMW_Pooled</strain>
    </source>
</reference>
<dbReference type="AlphaFoldDB" id="A0AAE1GQD6"/>
<evidence type="ECO:0000313" key="2">
    <source>
        <dbReference type="Proteomes" id="UP001219518"/>
    </source>
</evidence>
<reference evidence="1" key="1">
    <citation type="submission" date="2021-07" db="EMBL/GenBank/DDBJ databases">
        <authorList>
            <person name="Catto M.A."/>
            <person name="Jacobson A."/>
            <person name="Kennedy G."/>
            <person name="Labadie P."/>
            <person name="Hunt B.G."/>
            <person name="Srinivasan R."/>
        </authorList>
    </citation>
    <scope>NUCLEOTIDE SEQUENCE</scope>
    <source>
        <strain evidence="1">PL_HMW_Pooled</strain>
        <tissue evidence="1">Head</tissue>
    </source>
</reference>
<dbReference type="EMBL" id="JAHWGI010000011">
    <property type="protein sequence ID" value="KAK3907571.1"/>
    <property type="molecule type" value="Genomic_DNA"/>
</dbReference>
<comment type="caution">
    <text evidence="1">The sequence shown here is derived from an EMBL/GenBank/DDBJ whole genome shotgun (WGS) entry which is preliminary data.</text>
</comment>
<name>A0AAE1GQD6_9NEOP</name>
<sequence length="134" mass="15543">MPVIPEWKVERNKKYSKYSYCFCLFYISVFSMNWQPNYAHHVVMAEVVISTTLNIHLGYYRESENNGNFVYEQHVFADELFPLFSLGVVLTWLQSQGVVLRSTYFVGYELVLRLSRPGLDFSFVGPGDDSGCED</sequence>
<dbReference type="Proteomes" id="UP001219518">
    <property type="component" value="Unassembled WGS sequence"/>
</dbReference>
<gene>
    <name evidence="1" type="ORF">KUF71_003070</name>
</gene>
<organism evidence="1 2">
    <name type="scientific">Frankliniella fusca</name>
    <dbReference type="NCBI Taxonomy" id="407009"/>
    <lineage>
        <taxon>Eukaryota</taxon>
        <taxon>Metazoa</taxon>
        <taxon>Ecdysozoa</taxon>
        <taxon>Arthropoda</taxon>
        <taxon>Hexapoda</taxon>
        <taxon>Insecta</taxon>
        <taxon>Pterygota</taxon>
        <taxon>Neoptera</taxon>
        <taxon>Paraneoptera</taxon>
        <taxon>Thysanoptera</taxon>
        <taxon>Terebrantia</taxon>
        <taxon>Thripoidea</taxon>
        <taxon>Thripidae</taxon>
        <taxon>Frankliniella</taxon>
    </lineage>
</organism>
<keyword evidence="2" id="KW-1185">Reference proteome</keyword>
<proteinExistence type="predicted"/>
<accession>A0AAE1GQD6</accession>